<evidence type="ECO:0000256" key="2">
    <source>
        <dbReference type="PROSITE-ProRule" id="PRU00335"/>
    </source>
</evidence>
<keyword evidence="1 2" id="KW-0238">DNA-binding</keyword>
<accession>E6LCC6</accession>
<dbReference type="PATRIC" id="fig|888064.11.peg.685"/>
<evidence type="ECO:0000259" key="3">
    <source>
        <dbReference type="PROSITE" id="PS50977"/>
    </source>
</evidence>
<dbReference type="RefSeq" id="WP_007207037.1">
    <property type="nucleotide sequence ID" value="NZ_GL622241.1"/>
</dbReference>
<dbReference type="SUPFAM" id="SSF46689">
    <property type="entry name" value="Homeodomain-like"/>
    <property type="match status" value="1"/>
</dbReference>
<dbReference type="Gene3D" id="1.10.357.10">
    <property type="entry name" value="Tetracycline Repressor, domain 2"/>
    <property type="match status" value="1"/>
</dbReference>
<keyword evidence="5" id="KW-1185">Reference proteome</keyword>
<dbReference type="InterPro" id="IPR001647">
    <property type="entry name" value="HTH_TetR"/>
</dbReference>
<dbReference type="EMBL" id="AEPV01000001">
    <property type="protein sequence ID" value="EFU75153.1"/>
    <property type="molecule type" value="Genomic_DNA"/>
</dbReference>
<dbReference type="Pfam" id="PF00440">
    <property type="entry name" value="TetR_N"/>
    <property type="match status" value="1"/>
</dbReference>
<evidence type="ECO:0000313" key="5">
    <source>
        <dbReference type="Proteomes" id="UP000010296"/>
    </source>
</evidence>
<gene>
    <name evidence="4" type="ORF">HMPREF9088_0016</name>
</gene>
<sequence length="183" mass="20803">MRHKVYTKEQIIKAARELVIESGFEHFTARNIAKKMGGSTQPIYMHFKSMKELKLTLMDSLRQEIGVDRSPVVQNEQELVADLNGYIAFGQKNPQLFKALFFDDSGLGELVYQQSLAYCNGSDSQEETNKESFPADQAKRHHDYLWSVATGITLLTNSGLIELTDDAQQKLLNQFLNVLRLSE</sequence>
<dbReference type="Gene3D" id="1.10.10.60">
    <property type="entry name" value="Homeodomain-like"/>
    <property type="match status" value="1"/>
</dbReference>
<name>E6LCC6_ENTI1</name>
<protein>
    <submittedName>
        <fullName evidence="4">Transcriptional regulator, TetR family</fullName>
    </submittedName>
</protein>
<comment type="caution">
    <text evidence="4">The sequence shown here is derived from an EMBL/GenBank/DDBJ whole genome shotgun (WGS) entry which is preliminary data.</text>
</comment>
<dbReference type="InterPro" id="IPR036271">
    <property type="entry name" value="Tet_transcr_reg_TetR-rel_C_sf"/>
</dbReference>
<dbReference type="PANTHER" id="PTHR43479">
    <property type="entry name" value="ACREF/ENVCD OPERON REPRESSOR-RELATED"/>
    <property type="match status" value="1"/>
</dbReference>
<dbReference type="SUPFAM" id="SSF48498">
    <property type="entry name" value="Tetracyclin repressor-like, C-terminal domain"/>
    <property type="match status" value="1"/>
</dbReference>
<dbReference type="PANTHER" id="PTHR43479:SF20">
    <property type="entry name" value="HTH TETR-TYPE DOMAIN-CONTAINING PROTEIN"/>
    <property type="match status" value="1"/>
</dbReference>
<dbReference type="InterPro" id="IPR009057">
    <property type="entry name" value="Homeodomain-like_sf"/>
</dbReference>
<proteinExistence type="predicted"/>
<dbReference type="PROSITE" id="PS50977">
    <property type="entry name" value="HTH_TETR_2"/>
    <property type="match status" value="1"/>
</dbReference>
<feature type="DNA-binding region" description="H-T-H motif" evidence="2">
    <location>
        <begin position="28"/>
        <end position="47"/>
    </location>
</feature>
<dbReference type="AlphaFoldDB" id="E6LCC6"/>
<evidence type="ECO:0000313" key="4">
    <source>
        <dbReference type="EMBL" id="EFU75153.1"/>
    </source>
</evidence>
<reference evidence="4 5" key="1">
    <citation type="submission" date="2010-12" db="EMBL/GenBank/DDBJ databases">
        <authorList>
            <person name="Muzny D."/>
            <person name="Qin X."/>
            <person name="Deng J."/>
            <person name="Jiang H."/>
            <person name="Liu Y."/>
            <person name="Qu J."/>
            <person name="Song X.-Z."/>
            <person name="Zhang L."/>
            <person name="Thornton R."/>
            <person name="Coyle M."/>
            <person name="Francisco L."/>
            <person name="Jackson L."/>
            <person name="Javaid M."/>
            <person name="Korchina V."/>
            <person name="Kovar C."/>
            <person name="Mata R."/>
            <person name="Mathew T."/>
            <person name="Ngo R."/>
            <person name="Nguyen L."/>
            <person name="Nguyen N."/>
            <person name="Okwuonu G."/>
            <person name="Ongeri F."/>
            <person name="Pham C."/>
            <person name="Simmons D."/>
            <person name="Wilczek-Boney K."/>
            <person name="Hale W."/>
            <person name="Jakkamsetti A."/>
            <person name="Pham P."/>
            <person name="Ruth R."/>
            <person name="San Lucas F."/>
            <person name="Warren J."/>
            <person name="Zhang J."/>
            <person name="Zhao Z."/>
            <person name="Zhou C."/>
            <person name="Zhu D."/>
            <person name="Lee S."/>
            <person name="Bess C."/>
            <person name="Blankenburg K."/>
            <person name="Forbes L."/>
            <person name="Fu Q."/>
            <person name="Gubbala S."/>
            <person name="Hirani K."/>
            <person name="Jayaseelan J.C."/>
            <person name="Lara F."/>
            <person name="Munidasa M."/>
            <person name="Palculict T."/>
            <person name="Patil S."/>
            <person name="Pu L.-L."/>
            <person name="Saada N."/>
            <person name="Tang L."/>
            <person name="Weissenberger G."/>
            <person name="Zhu Y."/>
            <person name="Hemphill L."/>
            <person name="Shang Y."/>
            <person name="Youmans B."/>
            <person name="Ayvaz T."/>
            <person name="Ross M."/>
            <person name="Santibanez J."/>
            <person name="Aqrawi P."/>
            <person name="Gross S."/>
            <person name="Joshi V."/>
            <person name="Fowler G."/>
            <person name="Nazareth L."/>
            <person name="Reid J."/>
            <person name="Worley K."/>
            <person name="Petrosino J."/>
            <person name="Highlander S."/>
            <person name="Gibbs R."/>
        </authorList>
    </citation>
    <scope>NUCLEOTIDE SEQUENCE [LARGE SCALE GENOMIC DNA]</scope>
    <source>
        <strain evidence="5">DSM 15952 / CCUG 50447 / LMG 22039 / TP 1.5</strain>
    </source>
</reference>
<organism evidence="4 5">
    <name type="scientific">Enterococcus italicus (strain DSM 15952 / CCUG 50447 / LMG 22039 / TP 1.5)</name>
    <dbReference type="NCBI Taxonomy" id="888064"/>
    <lineage>
        <taxon>Bacteria</taxon>
        <taxon>Bacillati</taxon>
        <taxon>Bacillota</taxon>
        <taxon>Bacilli</taxon>
        <taxon>Lactobacillales</taxon>
        <taxon>Enterococcaceae</taxon>
        <taxon>Enterococcus</taxon>
    </lineage>
</organism>
<dbReference type="eggNOG" id="COG1309">
    <property type="taxonomic scope" value="Bacteria"/>
</dbReference>
<feature type="domain" description="HTH tetR-type" evidence="3">
    <location>
        <begin position="5"/>
        <end position="65"/>
    </location>
</feature>
<dbReference type="PRINTS" id="PR00455">
    <property type="entry name" value="HTHTETR"/>
</dbReference>
<dbReference type="OrthoDB" id="66596at2"/>
<dbReference type="STRING" id="888064.HMPREF9088_0016"/>
<dbReference type="GO" id="GO:0003677">
    <property type="term" value="F:DNA binding"/>
    <property type="evidence" value="ECO:0007669"/>
    <property type="project" value="UniProtKB-UniRule"/>
</dbReference>
<evidence type="ECO:0000256" key="1">
    <source>
        <dbReference type="ARBA" id="ARBA00023125"/>
    </source>
</evidence>
<dbReference type="InterPro" id="IPR050624">
    <property type="entry name" value="HTH-type_Tx_Regulator"/>
</dbReference>
<dbReference type="Proteomes" id="UP000010296">
    <property type="component" value="Unassembled WGS sequence"/>
</dbReference>
<dbReference type="HOGENOM" id="CLU_100170_2_0_9"/>